<feature type="transmembrane region" description="Helical" evidence="6">
    <location>
        <begin position="168"/>
        <end position="188"/>
    </location>
</feature>
<organism evidence="8 9">
    <name type="scientific">Lyngbya aestuarii BL J</name>
    <dbReference type="NCBI Taxonomy" id="1348334"/>
    <lineage>
        <taxon>Bacteria</taxon>
        <taxon>Bacillati</taxon>
        <taxon>Cyanobacteriota</taxon>
        <taxon>Cyanophyceae</taxon>
        <taxon>Oscillatoriophycideae</taxon>
        <taxon>Oscillatoriales</taxon>
        <taxon>Microcoleaceae</taxon>
        <taxon>Lyngbya</taxon>
    </lineage>
</organism>
<evidence type="ECO:0000256" key="6">
    <source>
        <dbReference type="SAM" id="Phobius"/>
    </source>
</evidence>
<evidence type="ECO:0000259" key="7">
    <source>
        <dbReference type="Pfam" id="PF00924"/>
    </source>
</evidence>
<comment type="caution">
    <text evidence="8">The sequence shown here is derived from an EMBL/GenBank/DDBJ whole genome shotgun (WGS) entry which is preliminary data.</text>
</comment>
<sequence>MVFAQSSASSLDFLTDAPFSILSIRIALILGFVNFVGFFTFFIPRLIGKITARFASPELQKIYQQVIVPFQNQLGFIFLIVSLDAAILIAPIPQWLKWLEVPLGVVVTIAVGWQINRIFKQFFQVYWLDNAVKKRRKLNSEILIVIQAVANILIVITVVFIFAQTHSINIIGLLASVGVGGLAVAFAAQKTLEQLLGGIVLYLDRPFVIDDYIHLPDRTFGRVESIGWRSTKIRTSGKGSLVIIPNNILTQVSIENLTNAKKIISLIHLMFYRLLSEEEKAFIRQIVLDSTQEIFGIDHRITQVSFKEIASDNNEDAVLVEAQVTFFILGSGDVSMDFRTHLLEIAEQNITQRLQDVGIEFDIEEKRINVTSPVNI</sequence>
<dbReference type="AlphaFoldDB" id="U7QPT1"/>
<reference evidence="8 9" key="1">
    <citation type="journal article" date="2013" name="Front. Microbiol.">
        <title>Comparative genomic analyses of the cyanobacterium, Lyngbya aestuarii BL J, a powerful hydrogen producer.</title>
        <authorList>
            <person name="Kothari A."/>
            <person name="Vaughn M."/>
            <person name="Garcia-Pichel F."/>
        </authorList>
    </citation>
    <scope>NUCLEOTIDE SEQUENCE [LARGE SCALE GENOMIC DNA]</scope>
    <source>
        <strain evidence="8 9">BL J</strain>
    </source>
</reference>
<comment type="subcellular location">
    <subcellularLocation>
        <location evidence="1">Membrane</location>
        <topology evidence="1">Multi-pass membrane protein</topology>
    </subcellularLocation>
</comment>
<dbReference type="EMBL" id="AUZM01000011">
    <property type="protein sequence ID" value="ERT08396.1"/>
    <property type="molecule type" value="Genomic_DNA"/>
</dbReference>
<dbReference type="InterPro" id="IPR006685">
    <property type="entry name" value="MscS_channel_2nd"/>
</dbReference>
<dbReference type="InterPro" id="IPR011014">
    <property type="entry name" value="MscS_channel_TM-2"/>
</dbReference>
<protein>
    <submittedName>
        <fullName evidence="8">Mechanosensitive ion channel family protein</fullName>
    </submittedName>
</protein>
<dbReference type="SUPFAM" id="SSF82861">
    <property type="entry name" value="Mechanosensitive channel protein MscS (YggB), transmembrane region"/>
    <property type="match status" value="1"/>
</dbReference>
<accession>U7QPT1</accession>
<dbReference type="InterPro" id="IPR023408">
    <property type="entry name" value="MscS_beta-dom_sf"/>
</dbReference>
<dbReference type="PATRIC" id="fig|1348334.3.peg.1626"/>
<dbReference type="Gene3D" id="2.30.30.60">
    <property type="match status" value="1"/>
</dbReference>
<feature type="domain" description="Mechanosensitive ion channel MscS" evidence="7">
    <location>
        <begin position="191"/>
        <end position="258"/>
    </location>
</feature>
<evidence type="ECO:0000256" key="1">
    <source>
        <dbReference type="ARBA" id="ARBA00004141"/>
    </source>
</evidence>
<keyword evidence="5 6" id="KW-0472">Membrane</keyword>
<feature type="transmembrane region" description="Helical" evidence="6">
    <location>
        <begin position="20"/>
        <end position="43"/>
    </location>
</feature>
<name>U7QPT1_9CYAN</name>
<dbReference type="GO" id="GO:0016020">
    <property type="term" value="C:membrane"/>
    <property type="evidence" value="ECO:0007669"/>
    <property type="project" value="UniProtKB-SubCell"/>
</dbReference>
<keyword evidence="3 6" id="KW-0812">Transmembrane</keyword>
<keyword evidence="9" id="KW-1185">Reference proteome</keyword>
<dbReference type="SUPFAM" id="SSF50182">
    <property type="entry name" value="Sm-like ribonucleoproteins"/>
    <property type="match status" value="1"/>
</dbReference>
<dbReference type="RefSeq" id="WP_023065438.1">
    <property type="nucleotide sequence ID" value="NZ_AUZM01000011.1"/>
</dbReference>
<keyword evidence="4 6" id="KW-1133">Transmembrane helix</keyword>
<dbReference type="PANTHER" id="PTHR30566:SF5">
    <property type="entry name" value="MECHANOSENSITIVE ION CHANNEL PROTEIN 1, MITOCHONDRIAL-RELATED"/>
    <property type="match status" value="1"/>
</dbReference>
<evidence type="ECO:0000256" key="3">
    <source>
        <dbReference type="ARBA" id="ARBA00022692"/>
    </source>
</evidence>
<evidence type="ECO:0000256" key="2">
    <source>
        <dbReference type="ARBA" id="ARBA00008017"/>
    </source>
</evidence>
<dbReference type="Pfam" id="PF00924">
    <property type="entry name" value="MS_channel_2nd"/>
    <property type="match status" value="1"/>
</dbReference>
<dbReference type="Gene3D" id="1.10.287.1260">
    <property type="match status" value="1"/>
</dbReference>
<dbReference type="InterPro" id="IPR010920">
    <property type="entry name" value="LSM_dom_sf"/>
</dbReference>
<feature type="transmembrane region" description="Helical" evidence="6">
    <location>
        <begin position="74"/>
        <end position="92"/>
    </location>
</feature>
<dbReference type="PANTHER" id="PTHR30566">
    <property type="entry name" value="YNAI-RELATED MECHANOSENSITIVE ION CHANNEL"/>
    <property type="match status" value="1"/>
</dbReference>
<dbReference type="Proteomes" id="UP000017127">
    <property type="component" value="Unassembled WGS sequence"/>
</dbReference>
<feature type="transmembrane region" description="Helical" evidence="6">
    <location>
        <begin position="98"/>
        <end position="115"/>
    </location>
</feature>
<proteinExistence type="inferred from homology"/>
<gene>
    <name evidence="8" type="ORF">M595_1666</name>
</gene>
<evidence type="ECO:0000256" key="5">
    <source>
        <dbReference type="ARBA" id="ARBA00023136"/>
    </source>
</evidence>
<evidence type="ECO:0000313" key="8">
    <source>
        <dbReference type="EMBL" id="ERT08396.1"/>
    </source>
</evidence>
<feature type="transmembrane region" description="Helical" evidence="6">
    <location>
        <begin position="142"/>
        <end position="162"/>
    </location>
</feature>
<comment type="similarity">
    <text evidence="2">Belongs to the MscS (TC 1.A.23) family.</text>
</comment>
<evidence type="ECO:0000313" key="9">
    <source>
        <dbReference type="Proteomes" id="UP000017127"/>
    </source>
</evidence>
<evidence type="ECO:0000256" key="4">
    <source>
        <dbReference type="ARBA" id="ARBA00022989"/>
    </source>
</evidence>
<dbReference type="GO" id="GO:0055085">
    <property type="term" value="P:transmembrane transport"/>
    <property type="evidence" value="ECO:0007669"/>
    <property type="project" value="InterPro"/>
</dbReference>
<dbReference type="OrthoDB" id="450694at2"/>